<evidence type="ECO:0000313" key="3">
    <source>
        <dbReference type="Proteomes" id="UP001273350"/>
    </source>
</evidence>
<gene>
    <name evidence="2" type="ORF">SGQ83_21665</name>
</gene>
<proteinExistence type="predicted"/>
<comment type="caution">
    <text evidence="2">The sequence shown here is derived from an EMBL/GenBank/DDBJ whole genome shotgun (WGS) entry which is preliminary data.</text>
</comment>
<evidence type="ECO:0000259" key="1">
    <source>
        <dbReference type="SMART" id="SM00507"/>
    </source>
</evidence>
<dbReference type="Pfam" id="PF01844">
    <property type="entry name" value="HNH"/>
    <property type="match status" value="1"/>
</dbReference>
<dbReference type="Gene3D" id="1.10.30.50">
    <property type="match status" value="1"/>
</dbReference>
<dbReference type="InterPro" id="IPR003615">
    <property type="entry name" value="HNH_nuc"/>
</dbReference>
<dbReference type="Proteomes" id="UP001273350">
    <property type="component" value="Unassembled WGS sequence"/>
</dbReference>
<organism evidence="2 3">
    <name type="scientific">Flavobacterium cupriresistens</name>
    <dbReference type="NCBI Taxonomy" id="2893885"/>
    <lineage>
        <taxon>Bacteria</taxon>
        <taxon>Pseudomonadati</taxon>
        <taxon>Bacteroidota</taxon>
        <taxon>Flavobacteriia</taxon>
        <taxon>Flavobacteriales</taxon>
        <taxon>Flavobacteriaceae</taxon>
        <taxon>Flavobacterium</taxon>
    </lineage>
</organism>
<dbReference type="EC" id="3.1.-.-" evidence="2"/>
<protein>
    <submittedName>
        <fullName evidence="2">HNH endonuclease signature motif containing protein</fullName>
        <ecNumber evidence="2">3.1.-.-</ecNumber>
    </submittedName>
</protein>
<evidence type="ECO:0000313" key="2">
    <source>
        <dbReference type="EMBL" id="MDX6191967.1"/>
    </source>
</evidence>
<keyword evidence="2" id="KW-0255">Endonuclease</keyword>
<dbReference type="EMBL" id="JAWXVI010000014">
    <property type="protein sequence ID" value="MDX6191967.1"/>
    <property type="molecule type" value="Genomic_DNA"/>
</dbReference>
<sequence length="359" mass="42056">MGFPKKVKNQILVLCARHCCVCHKNVGLNMEIHHIKPEAEGGENTLENAIALCFNCHSFAGHNYNNLHPKGIKYSREELFLHKAKWIKMVEENKISSKDTLVELSITNKGSLKPIFIKEITTYIDRDSWKRVYEILGKNPMELIDEIKSNSTGDFYYRNIVNKIETYDQYIDFMNGDFPEKDFSKMPDIKEVTNCQPLNYLMPSMLGYNYTKEKNLSNCILDLKFTNYGPEVLEDYKLYIIFDEVVEIDSVNKRNSWDDIYKYKYNVRFIESNKAEFVPEQNVLVQNDSVIIDSICFRTDYKTKYVVIKWELFARNFQDEGLLKVPISPTFEKSEQTRFEINAKGMKPKTRILPKIVTT</sequence>
<accession>A0ABU4RHC5</accession>
<keyword evidence="3" id="KW-1185">Reference proteome</keyword>
<dbReference type="InterPro" id="IPR002711">
    <property type="entry name" value="HNH"/>
</dbReference>
<dbReference type="GO" id="GO:0016787">
    <property type="term" value="F:hydrolase activity"/>
    <property type="evidence" value="ECO:0007669"/>
    <property type="project" value="UniProtKB-KW"/>
</dbReference>
<keyword evidence="2" id="KW-0378">Hydrolase</keyword>
<name>A0ABU4RHC5_9FLAO</name>
<keyword evidence="2" id="KW-0540">Nuclease</keyword>
<feature type="domain" description="HNH nuclease" evidence="1">
    <location>
        <begin position="9"/>
        <end position="58"/>
    </location>
</feature>
<reference evidence="2 3" key="1">
    <citation type="submission" date="2023-11" db="EMBL/GenBank/DDBJ databases">
        <title>Unpublished Manusciprt.</title>
        <authorList>
            <person name="Saticioglu I.B."/>
            <person name="Ay H."/>
            <person name="Ajmi N."/>
            <person name="Altun S."/>
            <person name="Duman M."/>
        </authorList>
    </citation>
    <scope>NUCLEOTIDE SEQUENCE [LARGE SCALE GENOMIC DNA]</scope>
    <source>
        <strain evidence="2 3">Fl-318</strain>
    </source>
</reference>
<dbReference type="CDD" id="cd00085">
    <property type="entry name" value="HNHc"/>
    <property type="match status" value="1"/>
</dbReference>
<dbReference type="GO" id="GO:0004519">
    <property type="term" value="F:endonuclease activity"/>
    <property type="evidence" value="ECO:0007669"/>
    <property type="project" value="UniProtKB-KW"/>
</dbReference>
<dbReference type="SMART" id="SM00507">
    <property type="entry name" value="HNHc"/>
    <property type="match status" value="1"/>
</dbReference>
<dbReference type="RefSeq" id="WP_230004828.1">
    <property type="nucleotide sequence ID" value="NZ_CP087134.1"/>
</dbReference>